<dbReference type="InterPro" id="IPR015917">
    <property type="entry name" value="Pept_C14A"/>
</dbReference>
<evidence type="ECO:0000256" key="8">
    <source>
        <dbReference type="RuleBase" id="RU003971"/>
    </source>
</evidence>
<dbReference type="GO" id="GO:0006508">
    <property type="term" value="P:proteolysis"/>
    <property type="evidence" value="ECO:0007669"/>
    <property type="project" value="UniProtKB-KW"/>
</dbReference>
<feature type="domain" description="CARD" evidence="11">
    <location>
        <begin position="1"/>
        <end position="90"/>
    </location>
</feature>
<comment type="caution">
    <text evidence="12">The sequence shown here is derived from an EMBL/GenBank/DDBJ whole genome shotgun (WGS) entry which is preliminary data.</text>
</comment>
<gene>
    <name evidence="12" type="ORF">B4U79_16703</name>
</gene>
<name>A0A3S3RLX6_9ACAR</name>
<dbReference type="InterPro" id="IPR002398">
    <property type="entry name" value="Pept_C14"/>
</dbReference>
<dbReference type="InterPro" id="IPR029030">
    <property type="entry name" value="Caspase-like_dom_sf"/>
</dbReference>
<dbReference type="InterPro" id="IPR001315">
    <property type="entry name" value="CARD"/>
</dbReference>
<evidence type="ECO:0000259" key="9">
    <source>
        <dbReference type="PROSITE" id="PS50207"/>
    </source>
</evidence>
<dbReference type="InterPro" id="IPR002138">
    <property type="entry name" value="Pept_C14_p10"/>
</dbReference>
<keyword evidence="13" id="KW-1185">Reference proteome</keyword>
<evidence type="ECO:0000256" key="2">
    <source>
        <dbReference type="ARBA" id="ARBA00022670"/>
    </source>
</evidence>
<dbReference type="EMBL" id="NCKU01008809">
    <property type="protein sequence ID" value="RWS01669.1"/>
    <property type="molecule type" value="Genomic_DNA"/>
</dbReference>
<dbReference type="Gene3D" id="3.40.50.1460">
    <property type="match status" value="1"/>
</dbReference>
<keyword evidence="4" id="KW-0378">Hydrolase</keyword>
<organism evidence="12 13">
    <name type="scientific">Dinothrombium tinctorium</name>
    <dbReference type="NCBI Taxonomy" id="1965070"/>
    <lineage>
        <taxon>Eukaryota</taxon>
        <taxon>Metazoa</taxon>
        <taxon>Ecdysozoa</taxon>
        <taxon>Arthropoda</taxon>
        <taxon>Chelicerata</taxon>
        <taxon>Arachnida</taxon>
        <taxon>Acari</taxon>
        <taxon>Acariformes</taxon>
        <taxon>Trombidiformes</taxon>
        <taxon>Prostigmata</taxon>
        <taxon>Anystina</taxon>
        <taxon>Parasitengona</taxon>
        <taxon>Trombidioidea</taxon>
        <taxon>Trombidiidae</taxon>
        <taxon>Dinothrombium</taxon>
    </lineage>
</organism>
<dbReference type="InterPro" id="IPR001309">
    <property type="entry name" value="Pept_C14_p20"/>
</dbReference>
<dbReference type="OrthoDB" id="6044770at2759"/>
<feature type="active site" evidence="7">
    <location>
        <position position="262"/>
    </location>
</feature>
<dbReference type="PANTHER" id="PTHR47901">
    <property type="entry name" value="CASPASE RECRUITMENT DOMAIN-CONTAINING PROTEIN 18"/>
    <property type="match status" value="1"/>
</dbReference>
<evidence type="ECO:0000259" key="10">
    <source>
        <dbReference type="PROSITE" id="PS50208"/>
    </source>
</evidence>
<evidence type="ECO:0000256" key="3">
    <source>
        <dbReference type="ARBA" id="ARBA00022703"/>
    </source>
</evidence>
<dbReference type="PIRSF" id="PIRSF038001">
    <property type="entry name" value="Caspase_ICE"/>
    <property type="match status" value="1"/>
</dbReference>
<keyword evidence="6" id="KW-0865">Zymogen</keyword>
<protein>
    <submittedName>
        <fullName evidence="12">Cell death protein 3-like protein</fullName>
    </submittedName>
</protein>
<evidence type="ECO:0000256" key="4">
    <source>
        <dbReference type="ARBA" id="ARBA00022801"/>
    </source>
</evidence>
<dbReference type="InterPro" id="IPR011600">
    <property type="entry name" value="Pept_C14_caspase"/>
</dbReference>
<dbReference type="SUPFAM" id="SSF47986">
    <property type="entry name" value="DEATH domain"/>
    <property type="match status" value="1"/>
</dbReference>
<evidence type="ECO:0000313" key="12">
    <source>
        <dbReference type="EMBL" id="RWS01669.1"/>
    </source>
</evidence>
<dbReference type="GO" id="GO:0006915">
    <property type="term" value="P:apoptotic process"/>
    <property type="evidence" value="ECO:0007669"/>
    <property type="project" value="UniProtKB-KW"/>
</dbReference>
<evidence type="ECO:0000256" key="1">
    <source>
        <dbReference type="ARBA" id="ARBA00010134"/>
    </source>
</evidence>
<keyword evidence="3" id="KW-0053">Apoptosis</keyword>
<dbReference type="PRINTS" id="PR00376">
    <property type="entry name" value="IL1BCENZYME"/>
</dbReference>
<reference evidence="12 13" key="1">
    <citation type="journal article" date="2018" name="Gigascience">
        <title>Genomes of trombidid mites reveal novel predicted allergens and laterally-transferred genes associated with secondary metabolism.</title>
        <authorList>
            <person name="Dong X."/>
            <person name="Chaisiri K."/>
            <person name="Xia D."/>
            <person name="Armstrong S.D."/>
            <person name="Fang Y."/>
            <person name="Donnelly M.J."/>
            <person name="Kadowaki T."/>
            <person name="McGarry J.W."/>
            <person name="Darby A.C."/>
            <person name="Makepeace B.L."/>
        </authorList>
    </citation>
    <scope>NUCLEOTIDE SEQUENCE [LARGE SCALE GENOMIC DNA]</scope>
    <source>
        <strain evidence="12">UoL-WK</strain>
    </source>
</reference>
<evidence type="ECO:0000256" key="7">
    <source>
        <dbReference type="PIRSR" id="PIRSR038001-1"/>
    </source>
</evidence>
<evidence type="ECO:0000259" key="11">
    <source>
        <dbReference type="PROSITE" id="PS50209"/>
    </source>
</evidence>
<dbReference type="GO" id="GO:0042981">
    <property type="term" value="P:regulation of apoptotic process"/>
    <property type="evidence" value="ECO:0007669"/>
    <property type="project" value="InterPro"/>
</dbReference>
<dbReference type="PANTHER" id="PTHR47901:SF8">
    <property type="entry name" value="CASPASE-3"/>
    <property type="match status" value="1"/>
</dbReference>
<keyword evidence="2" id="KW-0645">Protease</keyword>
<dbReference type="Gene3D" id="1.10.533.10">
    <property type="entry name" value="Death Domain, Fas"/>
    <property type="match status" value="1"/>
</dbReference>
<feature type="active site" evidence="7">
    <location>
        <position position="214"/>
    </location>
</feature>
<dbReference type="Proteomes" id="UP000285301">
    <property type="component" value="Unassembled WGS sequence"/>
</dbReference>
<dbReference type="PROSITE" id="PS50209">
    <property type="entry name" value="CARD"/>
    <property type="match status" value="1"/>
</dbReference>
<dbReference type="AlphaFoldDB" id="A0A3S3RLX6"/>
<evidence type="ECO:0000256" key="5">
    <source>
        <dbReference type="ARBA" id="ARBA00022807"/>
    </source>
</evidence>
<dbReference type="STRING" id="1965070.A0A3S3RLX6"/>
<evidence type="ECO:0000256" key="6">
    <source>
        <dbReference type="ARBA" id="ARBA00023145"/>
    </source>
</evidence>
<dbReference type="GO" id="GO:0004197">
    <property type="term" value="F:cysteine-type endopeptidase activity"/>
    <property type="evidence" value="ECO:0007669"/>
    <property type="project" value="InterPro"/>
</dbReference>
<feature type="domain" description="Caspase family p10" evidence="9">
    <location>
        <begin position="319"/>
        <end position="407"/>
    </location>
</feature>
<proteinExistence type="inferred from homology"/>
<dbReference type="Pfam" id="PF00656">
    <property type="entry name" value="Peptidase_C14"/>
    <property type="match status" value="1"/>
</dbReference>
<feature type="domain" description="Caspase family p20" evidence="10">
    <location>
        <begin position="136"/>
        <end position="266"/>
    </location>
</feature>
<dbReference type="SMART" id="SM00115">
    <property type="entry name" value="CASc"/>
    <property type="match status" value="1"/>
</dbReference>
<keyword evidence="5" id="KW-0788">Thiol protease</keyword>
<dbReference type="CDD" id="cd01671">
    <property type="entry name" value="CARD"/>
    <property type="match status" value="1"/>
</dbReference>
<dbReference type="InterPro" id="IPR011029">
    <property type="entry name" value="DEATH-like_dom_sf"/>
</dbReference>
<comment type="similarity">
    <text evidence="1 8">Belongs to the peptidase C14A family.</text>
</comment>
<sequence length="411" mass="47868">MDESDRRKIKENIDALVDVLDYASLLPLLQMKRIFTRSMIEAFDGHQHLEHRKFAMLCDLCKRGPNAFEDFIDCLQMTEQTEAIRLLKPEALTPENMQRRCSLFPVRRGMIIYPSCSPFLNDDQNPDRYYKMTSNPRGYALIVNIRSFAYVNIERIGSEMDVKRLARVFRRLHYDVVVKDNDPKSDELVEFFNDYSKREELNQHDSIVVVIMTHGGSYGSCDFIYAADDVPIEVDECIIQKFNAANCPQLSNKPKLFFIESCRGGDFFLFFWYPLSFAITDRDDKGVPVSDINRNIQDMQINCTLSETCAFPPQNGTQRMRNDPTYGDILISNATVFGYRAYLNTCHGSWFMQALAFCLWHHAHDKHIEEILCCVQNKVRDLQTEDEFVQCTSYSNQGFYKKFYFNPGYFA</sequence>
<dbReference type="PROSITE" id="PS50208">
    <property type="entry name" value="CASPASE_P20"/>
    <property type="match status" value="1"/>
</dbReference>
<evidence type="ECO:0000313" key="13">
    <source>
        <dbReference type="Proteomes" id="UP000285301"/>
    </source>
</evidence>
<accession>A0A3S3RLX6</accession>
<dbReference type="SUPFAM" id="SSF52129">
    <property type="entry name" value="Caspase-like"/>
    <property type="match status" value="1"/>
</dbReference>
<dbReference type="PROSITE" id="PS50207">
    <property type="entry name" value="CASPASE_P10"/>
    <property type="match status" value="1"/>
</dbReference>